<organism evidence="1">
    <name type="scientific">Lyngbya confervoides BDU141951</name>
    <dbReference type="NCBI Taxonomy" id="1574623"/>
    <lineage>
        <taxon>Bacteria</taxon>
        <taxon>Bacillati</taxon>
        <taxon>Cyanobacteriota</taxon>
        <taxon>Cyanophyceae</taxon>
        <taxon>Oscillatoriophycideae</taxon>
        <taxon>Oscillatoriales</taxon>
        <taxon>Microcoleaceae</taxon>
        <taxon>Lyngbya</taxon>
    </lineage>
</organism>
<dbReference type="InterPro" id="IPR005303">
    <property type="entry name" value="MOCOS_middle"/>
</dbReference>
<sequence>MAPYLARIDIYPIKSFDGVAVETIAVLASGALQGDRAYALVDASGKFVNGKRFASMHRVRSRFSDDLSQITVWLNEPTSATTFHLTSPTADFEQWGSNYFGQPVTLQHNGEMGFPDDTDSPGPTVISTATLQTVADWYGLSLAETRRRFRSNLEIDGVPAFWEDRLFSESGAPMPFQIGAVTFWGINPCQRCIVPTRDSQTGDRTQHFQKLFSEHRAATLPPAVARSRFNHFYRLAVNTRVAPNSVLQPLTVGDSVTILE</sequence>
<dbReference type="InterPro" id="IPR005302">
    <property type="entry name" value="MoCF_Sase_C"/>
</dbReference>
<reference evidence="1" key="2">
    <citation type="journal article" date="2015" name="Genome Announc.">
        <title>Draft Genome Sequence of Filamentous Marine Cyanobacterium Lyngbya confervoides Strain BDU141951.</title>
        <authorList>
            <person name="Chandrababunaidu M.M."/>
            <person name="Sen D."/>
            <person name="Tripathy S."/>
        </authorList>
    </citation>
    <scope>NUCLEOTIDE SEQUENCE</scope>
    <source>
        <strain evidence="1">BDU141951</strain>
    </source>
</reference>
<protein>
    <submittedName>
        <fullName evidence="1">MOSC domain-containing protein</fullName>
    </submittedName>
</protein>
<dbReference type="SUPFAM" id="SSF141673">
    <property type="entry name" value="MOSC N-terminal domain-like"/>
    <property type="match status" value="1"/>
</dbReference>
<gene>
    <name evidence="1" type="ORF">QQ91_005440</name>
</gene>
<dbReference type="GO" id="GO:0030151">
    <property type="term" value="F:molybdenum ion binding"/>
    <property type="evidence" value="ECO:0007669"/>
    <property type="project" value="InterPro"/>
</dbReference>
<evidence type="ECO:0000313" key="1">
    <source>
        <dbReference type="EMBL" id="NEV66551.1"/>
    </source>
</evidence>
<dbReference type="PROSITE" id="PS51340">
    <property type="entry name" value="MOSC"/>
    <property type="match status" value="1"/>
</dbReference>
<dbReference type="AlphaFoldDB" id="A0A0C1Y134"/>
<dbReference type="Pfam" id="PF03473">
    <property type="entry name" value="MOSC"/>
    <property type="match status" value="1"/>
</dbReference>
<comment type="caution">
    <text evidence="1">The sequence shown here is derived from an EMBL/GenBank/DDBJ whole genome shotgun (WGS) entry which is preliminary data.</text>
</comment>
<reference evidence="1" key="1">
    <citation type="submission" date="2014-11" db="EMBL/GenBank/DDBJ databases">
        <authorList>
            <person name="Malar M.C."/>
            <person name="Sen D."/>
            <person name="Tripathy S."/>
        </authorList>
    </citation>
    <scope>NUCLEOTIDE SEQUENCE</scope>
    <source>
        <strain evidence="1">BDU141951</strain>
    </source>
</reference>
<accession>A0A0C1Y134</accession>
<dbReference type="GO" id="GO:0030170">
    <property type="term" value="F:pyridoxal phosphate binding"/>
    <property type="evidence" value="ECO:0007669"/>
    <property type="project" value="InterPro"/>
</dbReference>
<proteinExistence type="predicted"/>
<dbReference type="Pfam" id="PF03476">
    <property type="entry name" value="MOSC_N"/>
    <property type="match status" value="1"/>
</dbReference>
<dbReference type="EMBL" id="JTHE02000003">
    <property type="protein sequence ID" value="NEV66551.1"/>
    <property type="molecule type" value="Genomic_DNA"/>
</dbReference>
<reference evidence="1" key="3">
    <citation type="submission" date="2020-02" db="EMBL/GenBank/DDBJ databases">
        <authorList>
            <person name="Sarangi A.N."/>
            <person name="Ghosh S."/>
            <person name="Mukherjee M."/>
            <person name="Tripathy S."/>
        </authorList>
    </citation>
    <scope>NUCLEOTIDE SEQUENCE</scope>
    <source>
        <strain evidence="1">BDU141951</strain>
    </source>
</reference>
<name>A0A0C1Y134_9CYAN</name>
<dbReference type="GO" id="GO:0003824">
    <property type="term" value="F:catalytic activity"/>
    <property type="evidence" value="ECO:0007669"/>
    <property type="project" value="InterPro"/>
</dbReference>